<organism evidence="2 3">
    <name type="scientific">Engystomops pustulosus</name>
    <name type="common">Tungara frog</name>
    <name type="synonym">Physalaemus pustulosus</name>
    <dbReference type="NCBI Taxonomy" id="76066"/>
    <lineage>
        <taxon>Eukaryota</taxon>
        <taxon>Metazoa</taxon>
        <taxon>Chordata</taxon>
        <taxon>Craniata</taxon>
        <taxon>Vertebrata</taxon>
        <taxon>Euteleostomi</taxon>
        <taxon>Amphibia</taxon>
        <taxon>Batrachia</taxon>
        <taxon>Anura</taxon>
        <taxon>Neobatrachia</taxon>
        <taxon>Hyloidea</taxon>
        <taxon>Leptodactylidae</taxon>
        <taxon>Leiuperinae</taxon>
        <taxon>Engystomops</taxon>
    </lineage>
</organism>
<feature type="signal peptide" evidence="1">
    <location>
        <begin position="1"/>
        <end position="19"/>
    </location>
</feature>
<accession>A0AAV7C2Q0</accession>
<evidence type="ECO:0000256" key="1">
    <source>
        <dbReference type="SAM" id="SignalP"/>
    </source>
</evidence>
<dbReference type="InterPro" id="IPR009079">
    <property type="entry name" value="4_helix_cytokine-like_core"/>
</dbReference>
<name>A0AAV7C2Q0_ENGPU</name>
<keyword evidence="3" id="KW-1185">Reference proteome</keyword>
<dbReference type="Proteomes" id="UP000824782">
    <property type="component" value="Unassembled WGS sequence"/>
</dbReference>
<evidence type="ECO:0008006" key="4">
    <source>
        <dbReference type="Google" id="ProtNLM"/>
    </source>
</evidence>
<proteinExistence type="predicted"/>
<dbReference type="AlphaFoldDB" id="A0AAV7C2Q0"/>
<dbReference type="Gene3D" id="1.20.1250.10">
    <property type="match status" value="1"/>
</dbReference>
<dbReference type="SUPFAM" id="SSF47266">
    <property type="entry name" value="4-helical cytokines"/>
    <property type="match status" value="1"/>
</dbReference>
<sequence>MKISLCLIVLALSAFKAYSKPVSCLLVQEGSFILSRKIFSDASLKKFELSTPTDESYKSFECVKVYYEGLSQLQNKTSDIQKLTAILRTMNLTKHKGECRHEICTSEKFFEKLKMFLTSLTRNNICK</sequence>
<gene>
    <name evidence="2" type="ORF">GDO81_010674</name>
</gene>
<comment type="caution">
    <text evidence="2">The sequence shown here is derived from an EMBL/GenBank/DDBJ whole genome shotgun (WGS) entry which is preliminary data.</text>
</comment>
<dbReference type="EMBL" id="WNYA01000004">
    <property type="protein sequence ID" value="KAG8578955.1"/>
    <property type="molecule type" value="Genomic_DNA"/>
</dbReference>
<protein>
    <recommendedName>
        <fullName evidence="4">Interleukin-4</fullName>
    </recommendedName>
</protein>
<reference evidence="2" key="1">
    <citation type="thesis" date="2020" institute="ProQuest LLC" country="789 East Eisenhower Parkway, Ann Arbor, MI, USA">
        <title>Comparative Genomics and Chromosome Evolution.</title>
        <authorList>
            <person name="Mudd A.B."/>
        </authorList>
    </citation>
    <scope>NUCLEOTIDE SEQUENCE</scope>
    <source>
        <strain evidence="2">237g6f4</strain>
        <tissue evidence="2">Blood</tissue>
    </source>
</reference>
<evidence type="ECO:0000313" key="2">
    <source>
        <dbReference type="EMBL" id="KAG8578955.1"/>
    </source>
</evidence>
<keyword evidence="1" id="KW-0732">Signal</keyword>
<feature type="chain" id="PRO_5043899637" description="Interleukin-4" evidence="1">
    <location>
        <begin position="20"/>
        <end position="127"/>
    </location>
</feature>
<evidence type="ECO:0000313" key="3">
    <source>
        <dbReference type="Proteomes" id="UP000824782"/>
    </source>
</evidence>